<dbReference type="CDD" id="cd01143">
    <property type="entry name" value="YvrC"/>
    <property type="match status" value="1"/>
</dbReference>
<dbReference type="PANTHER" id="PTHR30535">
    <property type="entry name" value="VITAMIN B12-BINDING PROTEIN"/>
    <property type="match status" value="1"/>
</dbReference>
<dbReference type="RefSeq" id="WP_145854199.1">
    <property type="nucleotide sequence ID" value="NZ_RPFW01000003.1"/>
</dbReference>
<gene>
    <name evidence="5" type="ORF">EAS64_18310</name>
</gene>
<keyword evidence="6" id="KW-1185">Reference proteome</keyword>
<dbReference type="EMBL" id="RPFW01000003">
    <property type="protein sequence ID" value="TVZ04330.1"/>
    <property type="molecule type" value="Genomic_DNA"/>
</dbReference>
<protein>
    <submittedName>
        <fullName evidence="5">ABC transporter substrate-binding protein</fullName>
    </submittedName>
</protein>
<dbReference type="Gene3D" id="3.40.50.1980">
    <property type="entry name" value="Nitrogenase molybdenum iron protein domain"/>
    <property type="match status" value="2"/>
</dbReference>
<evidence type="ECO:0000313" key="6">
    <source>
        <dbReference type="Proteomes" id="UP000460272"/>
    </source>
</evidence>
<feature type="domain" description="Fe/B12 periplasmic-binding" evidence="4">
    <location>
        <begin position="84"/>
        <end position="339"/>
    </location>
</feature>
<dbReference type="InterPro" id="IPR050902">
    <property type="entry name" value="ABC_Transporter_SBP"/>
</dbReference>
<dbReference type="PANTHER" id="PTHR30535:SF34">
    <property type="entry name" value="MOLYBDATE-BINDING PROTEIN MOLA"/>
    <property type="match status" value="1"/>
</dbReference>
<dbReference type="SUPFAM" id="SSF53807">
    <property type="entry name" value="Helical backbone' metal receptor"/>
    <property type="match status" value="1"/>
</dbReference>
<keyword evidence="2 3" id="KW-0732">Signal</keyword>
<feature type="signal peptide" evidence="3">
    <location>
        <begin position="1"/>
        <end position="22"/>
    </location>
</feature>
<dbReference type="NCBIfam" id="NF038402">
    <property type="entry name" value="TroA_like"/>
    <property type="match status" value="1"/>
</dbReference>
<sequence length="340" mass="33913">MKTPLRLAAVLGTAAACTAALAGCSSSSSTTSAAGASTSSASASASVSASGSGSASAPASPAESFPVTVTAANGQVTIPAQPARIVSLDPTGTEDLYAVGAGKQVVAVDQYSDFPAGAPKTSLSGLTPNIEAIAKYNPSLVVASQDSGGLVAGLKKLGIPVLIEPAAATLNAAYAQIEQIGQATGHGATAASVVAGMRQQIAAQVLKAGSGHKDLTYYWELSANPFYSAASSTFIGEIVGLFGLKNVADKASKPADGGYPQLSQEYIVTAKPEIIFLADNQAADGGQSPSVVAKRPGWSGIPAVKDNEVIGLNDDVASRWGPRLPLLVGEIAQAVESASK</sequence>
<dbReference type="PROSITE" id="PS50983">
    <property type="entry name" value="FE_B12_PBP"/>
    <property type="match status" value="1"/>
</dbReference>
<evidence type="ECO:0000256" key="3">
    <source>
        <dbReference type="SAM" id="SignalP"/>
    </source>
</evidence>
<dbReference type="InterPro" id="IPR054828">
    <property type="entry name" value="Vit_B12_bind_prot"/>
</dbReference>
<dbReference type="AlphaFoldDB" id="A0A6P2BZI7"/>
<dbReference type="Proteomes" id="UP000460272">
    <property type="component" value="Unassembled WGS sequence"/>
</dbReference>
<evidence type="ECO:0000256" key="2">
    <source>
        <dbReference type="ARBA" id="ARBA00022729"/>
    </source>
</evidence>
<evidence type="ECO:0000259" key="4">
    <source>
        <dbReference type="PROSITE" id="PS50983"/>
    </source>
</evidence>
<comment type="similarity">
    <text evidence="1">Belongs to the bacterial solute-binding protein 8 family.</text>
</comment>
<evidence type="ECO:0000256" key="1">
    <source>
        <dbReference type="ARBA" id="ARBA00008814"/>
    </source>
</evidence>
<dbReference type="PROSITE" id="PS51257">
    <property type="entry name" value="PROKAR_LIPOPROTEIN"/>
    <property type="match status" value="1"/>
</dbReference>
<comment type="caution">
    <text evidence="5">The sequence shown here is derived from an EMBL/GenBank/DDBJ whole genome shotgun (WGS) entry which is preliminary data.</text>
</comment>
<dbReference type="Pfam" id="PF01497">
    <property type="entry name" value="Peripla_BP_2"/>
    <property type="match status" value="1"/>
</dbReference>
<proteinExistence type="inferred from homology"/>
<evidence type="ECO:0000313" key="5">
    <source>
        <dbReference type="EMBL" id="TVZ04330.1"/>
    </source>
</evidence>
<accession>A0A6P2BZI7</accession>
<organism evidence="5 6">
    <name type="scientific">Trebonia kvetii</name>
    <dbReference type="NCBI Taxonomy" id="2480626"/>
    <lineage>
        <taxon>Bacteria</taxon>
        <taxon>Bacillati</taxon>
        <taxon>Actinomycetota</taxon>
        <taxon>Actinomycetes</taxon>
        <taxon>Streptosporangiales</taxon>
        <taxon>Treboniaceae</taxon>
        <taxon>Trebonia</taxon>
    </lineage>
</organism>
<feature type="chain" id="PRO_5039664047" evidence="3">
    <location>
        <begin position="23"/>
        <end position="340"/>
    </location>
</feature>
<dbReference type="OrthoDB" id="6495095at2"/>
<name>A0A6P2BZI7_9ACTN</name>
<reference evidence="5 6" key="1">
    <citation type="submission" date="2018-11" db="EMBL/GenBank/DDBJ databases">
        <title>Trebonia kvetii gen.nov., sp.nov., a novel acidophilic actinobacterium, and proposal of the new actinobacterial family Treboniaceae fam. nov.</title>
        <authorList>
            <person name="Rapoport D."/>
            <person name="Sagova-Mareckova M."/>
            <person name="Sedlacek I."/>
            <person name="Provaznik J."/>
            <person name="Kralova S."/>
            <person name="Pavlinic D."/>
            <person name="Benes V."/>
            <person name="Kopecky J."/>
        </authorList>
    </citation>
    <scope>NUCLEOTIDE SEQUENCE [LARGE SCALE GENOMIC DNA]</scope>
    <source>
        <strain evidence="5 6">15Tr583</strain>
    </source>
</reference>
<dbReference type="InterPro" id="IPR002491">
    <property type="entry name" value="ABC_transptr_periplasmic_BD"/>
</dbReference>
<dbReference type="GO" id="GO:0071281">
    <property type="term" value="P:cellular response to iron ion"/>
    <property type="evidence" value="ECO:0007669"/>
    <property type="project" value="TreeGrafter"/>
</dbReference>